<reference evidence="1" key="1">
    <citation type="submission" date="2013-07" db="EMBL/GenBank/DDBJ databases">
        <authorList>
            <person name="McIlroy S."/>
        </authorList>
    </citation>
    <scope>NUCLEOTIDE SEQUENCE [LARGE SCALE GENOMIC DNA]</scope>
    <source>
        <strain evidence="1">Run_A_D11</strain>
    </source>
</reference>
<dbReference type="Proteomes" id="UP000035760">
    <property type="component" value="Unassembled WGS sequence"/>
</dbReference>
<organism evidence="1 2">
    <name type="scientific">Candidatus Competibacter denitrificans Run_A_D11</name>
    <dbReference type="NCBI Taxonomy" id="1400863"/>
    <lineage>
        <taxon>Bacteria</taxon>
        <taxon>Pseudomonadati</taxon>
        <taxon>Pseudomonadota</taxon>
        <taxon>Gammaproteobacteria</taxon>
        <taxon>Candidatus Competibacteraceae</taxon>
        <taxon>Candidatus Competibacter</taxon>
    </lineage>
</organism>
<dbReference type="AlphaFoldDB" id="W6MCZ8"/>
<reference evidence="1" key="2">
    <citation type="submission" date="2014-03" db="EMBL/GenBank/DDBJ databases">
        <title>Candidatus Competibacter-lineage genomes retrieved from metagenomes reveal functional metabolic diversity.</title>
        <authorList>
            <person name="McIlroy S.J."/>
            <person name="Albertsen M."/>
            <person name="Andresen E.K."/>
            <person name="Saunders A.M."/>
            <person name="Kristiansen R."/>
            <person name="Stokholm-Bjerregaard M."/>
            <person name="Nielsen K.L."/>
            <person name="Nielsen P.H."/>
        </authorList>
    </citation>
    <scope>NUCLEOTIDE SEQUENCE</scope>
    <source>
        <strain evidence="1">Run_A_D11</strain>
    </source>
</reference>
<dbReference type="OrthoDB" id="1422574at2"/>
<name>W6MCZ8_9GAMM</name>
<evidence type="ECO:0000313" key="1">
    <source>
        <dbReference type="EMBL" id="CDI02348.1"/>
    </source>
</evidence>
<sequence>MFLEKWYGDFVSNGRAQIWYLANLHFGPLTLGYQGNLGAGRASKTVLDFRGFEMPTVRGESLYWPASIDQTEIIWKGVCRRPQWLWQQGKQAVLWEPVVLNGEMSIAQEQQEVRGYAERLTLNFMPWRLGLKTLKWGRFCGREHSLVWIEWCGRIQKKLALLDGHATAWLTVDERAVRTEQACLLIETPHQIVSEPLGVGALHPFGWLRVFEIAQFLSGVETKWFAEGILELDGAEVEQGSVLYEEVIWP</sequence>
<evidence type="ECO:0000313" key="2">
    <source>
        <dbReference type="Proteomes" id="UP000035760"/>
    </source>
</evidence>
<dbReference type="RefSeq" id="WP_048672443.1">
    <property type="nucleotide sequence ID" value="NZ_CBTJ020000036.1"/>
</dbReference>
<comment type="caution">
    <text evidence="1">The sequence shown here is derived from an EMBL/GenBank/DDBJ whole genome shotgun (WGS) entry which is preliminary data.</text>
</comment>
<proteinExistence type="predicted"/>
<keyword evidence="2" id="KW-1185">Reference proteome</keyword>
<accession>W6MCZ8</accession>
<dbReference type="EMBL" id="CBTJ020000036">
    <property type="protein sequence ID" value="CDI02348.1"/>
    <property type="molecule type" value="Genomic_DNA"/>
</dbReference>
<dbReference type="STRING" id="1400863.BN873_30012"/>
<protein>
    <submittedName>
        <fullName evidence="1">Uncharacterized protein</fullName>
    </submittedName>
</protein>
<gene>
    <name evidence="1" type="ORF">BN873_30012</name>
</gene>